<dbReference type="SUPFAM" id="SSF53271">
    <property type="entry name" value="PRTase-like"/>
    <property type="match status" value="1"/>
</dbReference>
<keyword evidence="5 7" id="KW-0658">Purine biosynthesis</keyword>
<keyword evidence="4 7" id="KW-0808">Transferase</keyword>
<gene>
    <name evidence="7 10" type="primary">purF</name>
    <name evidence="10" type="ORF">HMPREF9248_1220</name>
</gene>
<evidence type="ECO:0000256" key="8">
    <source>
        <dbReference type="PIRNR" id="PIRNR000485"/>
    </source>
</evidence>
<comment type="catalytic activity">
    <reaction evidence="7 8">
        <text>5-phospho-beta-D-ribosylamine + L-glutamate + diphosphate = 5-phospho-alpha-D-ribose 1-diphosphate + L-glutamine + H2O</text>
        <dbReference type="Rhea" id="RHEA:14905"/>
        <dbReference type="ChEBI" id="CHEBI:15377"/>
        <dbReference type="ChEBI" id="CHEBI:29985"/>
        <dbReference type="ChEBI" id="CHEBI:33019"/>
        <dbReference type="ChEBI" id="CHEBI:58017"/>
        <dbReference type="ChEBI" id="CHEBI:58359"/>
        <dbReference type="ChEBI" id="CHEBI:58681"/>
        <dbReference type="EC" id="2.4.2.14"/>
    </reaction>
</comment>
<comment type="caution">
    <text evidence="10">The sequence shown here is derived from an EMBL/GenBank/DDBJ whole genome shotgun (WGS) entry which is preliminary data.</text>
</comment>
<comment type="caution">
    <text evidence="7">Lacks conserved residue(s) required for the propagation of feature annotation.</text>
</comment>
<sequence>MSHVSVHTSKVAAPAMAATARSDRFTHEYDPRLGRVVSCDYREIAYDEPHEECGLIGVYHHADASLLSFFGLIALQHRGQEGAGIVSFTTCEEGGVQKSDVHQKHGLGLVSEVFSQRKDFSELPGTIALGHVRYSTCGDASINNIQPFVFKFSDTSVALAHNGNLVNGITLRKQLEEKGAIFNSSSDSEILMHLIRHSVQTSFHAQIKDALLQVKGGFTYILATADELIGACDPCGFRPLSVGKLPDGGYCMASESCALNQIGATFMFDVEPGEIVYINNDGITREYYTSQRQQAICAMEYIYFARPDSVIHDVCVHTARKRSGEILAREAPCPNADLVIGVPNSSLSAAMGYAEAAGLPNEMGLVKNQYIGRTFIQPTQTERRRGVRMKLSAVRKIVEGKSIVMVDDSIVRGTTSRLIVALLFEAGAREVHVRIASPALRYPCFYGINISDTRELIAAGHSLAYIRDFIGATSLAYLSEQGLIDAINLQVDAPYQGLCMAYFNGDYPTRLFDYEQDYKASLAEVNQVPLKHKSHITTRVQ</sequence>
<keyword evidence="3 7" id="KW-0328">Glycosyltransferase</keyword>
<dbReference type="SUPFAM" id="SSF56235">
    <property type="entry name" value="N-terminal nucleophile aminohydrolases (Ntn hydrolases)"/>
    <property type="match status" value="1"/>
</dbReference>
<dbReference type="InterPro" id="IPR000836">
    <property type="entry name" value="PRTase_dom"/>
</dbReference>
<evidence type="ECO:0000256" key="1">
    <source>
        <dbReference type="ARBA" id="ARBA00005209"/>
    </source>
</evidence>
<dbReference type="InterPro" id="IPR005854">
    <property type="entry name" value="PurF"/>
</dbReference>
<keyword evidence="7" id="KW-0460">Magnesium</keyword>
<feature type="domain" description="Glutamine amidotransferase type-2" evidence="9">
    <location>
        <begin position="53"/>
        <end position="281"/>
    </location>
</feature>
<comment type="similarity">
    <text evidence="2 7 8">In the C-terminal section; belongs to the purine/pyrimidine phosphoribosyltransferase family.</text>
</comment>
<comment type="cofactor">
    <cofactor evidence="7">
        <name>Mg(2+)</name>
        <dbReference type="ChEBI" id="CHEBI:18420"/>
    </cofactor>
    <text evidence="7">Binds 1 Mg(2+) ion per subunit.</text>
</comment>
<dbReference type="EMBL" id="AEDQ01000010">
    <property type="protein sequence ID" value="EFL44539.1"/>
    <property type="molecule type" value="Genomic_DNA"/>
</dbReference>
<dbReference type="PANTHER" id="PTHR11907">
    <property type="entry name" value="AMIDOPHOSPHORIBOSYLTRANSFERASE"/>
    <property type="match status" value="1"/>
</dbReference>
<dbReference type="InterPro" id="IPR029055">
    <property type="entry name" value="Ntn_hydrolases_N"/>
</dbReference>
<evidence type="ECO:0000313" key="10">
    <source>
        <dbReference type="EMBL" id="EFL44539.1"/>
    </source>
</evidence>
<name>A0ABN0B173_9ACTN</name>
<dbReference type="NCBIfam" id="TIGR01134">
    <property type="entry name" value="purF"/>
    <property type="match status" value="1"/>
</dbReference>
<evidence type="ECO:0000256" key="2">
    <source>
        <dbReference type="ARBA" id="ARBA00010138"/>
    </source>
</evidence>
<proteinExistence type="inferred from homology"/>
<dbReference type="InterPro" id="IPR035584">
    <property type="entry name" value="PurF_N"/>
</dbReference>
<dbReference type="InterPro" id="IPR017932">
    <property type="entry name" value="GATase_2_dom"/>
</dbReference>
<dbReference type="Gene3D" id="3.40.50.2020">
    <property type="match status" value="1"/>
</dbReference>
<evidence type="ECO:0000256" key="3">
    <source>
        <dbReference type="ARBA" id="ARBA00022676"/>
    </source>
</evidence>
<organism evidence="10 11">
    <name type="scientific">Fannyhessea vaginae PB189-T1-4</name>
    <dbReference type="NCBI Taxonomy" id="866774"/>
    <lineage>
        <taxon>Bacteria</taxon>
        <taxon>Bacillati</taxon>
        <taxon>Actinomycetota</taxon>
        <taxon>Coriobacteriia</taxon>
        <taxon>Coriobacteriales</taxon>
        <taxon>Atopobiaceae</taxon>
        <taxon>Fannyhessea</taxon>
    </lineage>
</organism>
<feature type="binding site" evidence="7">
    <location>
        <position position="407"/>
    </location>
    <ligand>
        <name>Mg(2+)</name>
        <dbReference type="ChEBI" id="CHEBI:18420"/>
    </ligand>
</feature>
<dbReference type="CDD" id="cd06223">
    <property type="entry name" value="PRTases_typeI"/>
    <property type="match status" value="1"/>
</dbReference>
<keyword evidence="7" id="KW-0479">Metal-binding</keyword>
<evidence type="ECO:0000259" key="9">
    <source>
        <dbReference type="PROSITE" id="PS51278"/>
    </source>
</evidence>
<reference evidence="10 11" key="1">
    <citation type="submission" date="2010-08" db="EMBL/GenBank/DDBJ databases">
        <authorList>
            <person name="Durkin A.S."/>
            <person name="Madupu R."/>
            <person name="Torralba M."/>
            <person name="Gillis M."/>
            <person name="Methe B."/>
            <person name="Sutton G."/>
            <person name="Nelson K.E."/>
        </authorList>
    </citation>
    <scope>NUCLEOTIDE SEQUENCE [LARGE SCALE GENOMIC DNA]</scope>
    <source>
        <strain evidence="10 11">PB189-T1-4</strain>
    </source>
</reference>
<dbReference type="CDD" id="cd00715">
    <property type="entry name" value="GPATase_N"/>
    <property type="match status" value="1"/>
</dbReference>
<protein>
    <recommendedName>
        <fullName evidence="7">Amidophosphoribosyltransferase</fullName>
        <shortName evidence="7">ATase</shortName>
        <ecNumber evidence="7">2.4.2.14</ecNumber>
    </recommendedName>
    <alternativeName>
        <fullName evidence="7">Glutamine phosphoribosylpyrophosphate amidotransferase</fullName>
        <shortName evidence="7">GPATase</shortName>
    </alternativeName>
</protein>
<dbReference type="PROSITE" id="PS51278">
    <property type="entry name" value="GATASE_TYPE_2"/>
    <property type="match status" value="1"/>
</dbReference>
<comment type="pathway">
    <text evidence="1 7 8">Purine metabolism; IMP biosynthesis via de novo pathway; N(1)-(5-phospho-D-ribosyl)glycinamide from 5-phospho-alpha-D-ribose 1-diphosphate: step 1/2.</text>
</comment>
<dbReference type="PIRSF" id="PIRSF000485">
    <property type="entry name" value="Amd_phspho_trans"/>
    <property type="match status" value="1"/>
</dbReference>
<evidence type="ECO:0000256" key="4">
    <source>
        <dbReference type="ARBA" id="ARBA00022679"/>
    </source>
</evidence>
<dbReference type="GO" id="GO:0004044">
    <property type="term" value="F:amidophosphoribosyltransferase activity"/>
    <property type="evidence" value="ECO:0007669"/>
    <property type="project" value="UniProtKB-EC"/>
</dbReference>
<keyword evidence="11" id="KW-1185">Reference proteome</keyword>
<comment type="function">
    <text evidence="7">Catalyzes the formation of phosphoribosylamine from phosphoribosylpyrophosphate (PRPP) and glutamine.</text>
</comment>
<accession>A0ABN0B173</accession>
<dbReference type="RefSeq" id="WP_006303645.1">
    <property type="nucleotide sequence ID" value="NZ_AEDQ01000010.1"/>
</dbReference>
<evidence type="ECO:0000256" key="7">
    <source>
        <dbReference type="HAMAP-Rule" id="MF_01931"/>
    </source>
</evidence>
<dbReference type="InterPro" id="IPR029057">
    <property type="entry name" value="PRTase-like"/>
</dbReference>
<dbReference type="Gene3D" id="3.60.20.10">
    <property type="entry name" value="Glutamine Phosphoribosylpyrophosphate, subunit 1, domain 1"/>
    <property type="match status" value="1"/>
</dbReference>
<dbReference type="EC" id="2.4.2.14" evidence="7"/>
<feature type="binding site" evidence="7">
    <location>
        <position position="408"/>
    </location>
    <ligand>
        <name>Mg(2+)</name>
        <dbReference type="ChEBI" id="CHEBI:18420"/>
    </ligand>
</feature>
<dbReference type="Proteomes" id="UP000004431">
    <property type="component" value="Unassembled WGS sequence"/>
</dbReference>
<dbReference type="Pfam" id="PF13537">
    <property type="entry name" value="GATase_7"/>
    <property type="match status" value="1"/>
</dbReference>
<dbReference type="HAMAP" id="MF_01931">
    <property type="entry name" value="PurF"/>
    <property type="match status" value="1"/>
</dbReference>
<evidence type="ECO:0000313" key="11">
    <source>
        <dbReference type="Proteomes" id="UP000004431"/>
    </source>
</evidence>
<feature type="binding site" evidence="7">
    <location>
        <position position="345"/>
    </location>
    <ligand>
        <name>Mg(2+)</name>
        <dbReference type="ChEBI" id="CHEBI:18420"/>
    </ligand>
</feature>
<keyword evidence="6 7" id="KW-0315">Glutamine amidotransferase</keyword>
<evidence type="ECO:0000256" key="5">
    <source>
        <dbReference type="ARBA" id="ARBA00022755"/>
    </source>
</evidence>
<feature type="active site" description="Nucleophile" evidence="7">
    <location>
        <position position="53"/>
    </location>
</feature>
<evidence type="ECO:0000256" key="6">
    <source>
        <dbReference type="ARBA" id="ARBA00022962"/>
    </source>
</evidence>